<comment type="caution">
    <text evidence="3">The sequence shown here is derived from an EMBL/GenBank/DDBJ whole genome shotgun (WGS) entry which is preliminary data.</text>
</comment>
<accession>A0ABQ3GW58</accession>
<dbReference type="EMBL" id="BMYO01000002">
    <property type="protein sequence ID" value="GHD58059.1"/>
    <property type="molecule type" value="Genomic_DNA"/>
</dbReference>
<evidence type="ECO:0000259" key="2">
    <source>
        <dbReference type="Pfam" id="PF05229"/>
    </source>
</evidence>
<feature type="domain" description="Spore coat protein U/FanG" evidence="2">
    <location>
        <begin position="27"/>
        <end position="152"/>
    </location>
</feature>
<evidence type="ECO:0000313" key="3">
    <source>
        <dbReference type="EMBL" id="GHD58059.1"/>
    </source>
</evidence>
<keyword evidence="4" id="KW-1185">Reference proteome</keyword>
<protein>
    <recommendedName>
        <fullName evidence="2">Spore coat protein U/FanG domain-containing protein</fullName>
    </recommendedName>
</protein>
<evidence type="ECO:0000313" key="4">
    <source>
        <dbReference type="Proteomes" id="UP000604737"/>
    </source>
</evidence>
<dbReference type="Pfam" id="PF05229">
    <property type="entry name" value="SCPU"/>
    <property type="match status" value="1"/>
</dbReference>
<dbReference type="InterPro" id="IPR036937">
    <property type="entry name" value="Adhesion_dom_fimbrial_sf"/>
</dbReference>
<gene>
    <name evidence="3" type="ORF">GCM10007350_07340</name>
</gene>
<dbReference type="Proteomes" id="UP000604737">
    <property type="component" value="Unassembled WGS sequence"/>
</dbReference>
<reference evidence="4" key="1">
    <citation type="journal article" date="2019" name="Int. J. Syst. Evol. Microbiol.">
        <title>The Global Catalogue of Microorganisms (GCM) 10K type strain sequencing project: providing services to taxonomists for standard genome sequencing and annotation.</title>
        <authorList>
            <consortium name="The Broad Institute Genomics Platform"/>
            <consortium name="The Broad Institute Genome Sequencing Center for Infectious Disease"/>
            <person name="Wu L."/>
            <person name="Ma J."/>
        </authorList>
    </citation>
    <scope>NUCLEOTIDE SEQUENCE [LARGE SCALE GENOMIC DNA]</scope>
    <source>
        <strain evidence="4">KCTC 23701</strain>
    </source>
</reference>
<sequence length="159" mass="16372">MMNKGFNLVMGATLLLMSMGGAYAADKNVQVKAKVVGTCDFVDANDVVIDFGTLTPGGGDQTKSATTSFWCSNGVNYTVSLDNGLNPDGGGKRQMLLSGGTATDVIGYTLTPDKTTGTATGQSTPISLTLDAGVKGTDYQDAKIGDYNDTVILTVDLAP</sequence>
<keyword evidence="1" id="KW-0732">Signal</keyword>
<dbReference type="InterPro" id="IPR007893">
    <property type="entry name" value="Spore_coat_U/FanG"/>
</dbReference>
<dbReference type="RefSeq" id="WP_189458811.1">
    <property type="nucleotide sequence ID" value="NZ_BMYO01000002.1"/>
</dbReference>
<feature type="chain" id="PRO_5046698582" description="Spore coat protein U/FanG domain-containing protein" evidence="1">
    <location>
        <begin position="25"/>
        <end position="159"/>
    </location>
</feature>
<feature type="signal peptide" evidence="1">
    <location>
        <begin position="1"/>
        <end position="24"/>
    </location>
</feature>
<evidence type="ECO:0000256" key="1">
    <source>
        <dbReference type="SAM" id="SignalP"/>
    </source>
</evidence>
<dbReference type="Gene3D" id="2.60.40.1090">
    <property type="entry name" value="Fimbrial-type adhesion domain"/>
    <property type="match status" value="1"/>
</dbReference>
<organism evidence="3 4">
    <name type="scientific">Jeongeupia chitinilytica</name>
    <dbReference type="NCBI Taxonomy" id="1041641"/>
    <lineage>
        <taxon>Bacteria</taxon>
        <taxon>Pseudomonadati</taxon>
        <taxon>Pseudomonadota</taxon>
        <taxon>Betaproteobacteria</taxon>
        <taxon>Neisseriales</taxon>
        <taxon>Chitinibacteraceae</taxon>
        <taxon>Jeongeupia</taxon>
    </lineage>
</organism>
<proteinExistence type="predicted"/>
<name>A0ABQ3GW58_9NEIS</name>